<dbReference type="RefSeq" id="XP_001831147.1">
    <property type="nucleotide sequence ID" value="XM_001831095.1"/>
</dbReference>
<evidence type="ECO:0000313" key="2">
    <source>
        <dbReference type="Proteomes" id="UP000001861"/>
    </source>
</evidence>
<reference evidence="1 2" key="1">
    <citation type="journal article" date="2010" name="Proc. Natl. Acad. Sci. U.S.A.">
        <title>Insights into evolution of multicellular fungi from the assembled chromosomes of the mushroom Coprinopsis cinerea (Coprinus cinereus).</title>
        <authorList>
            <person name="Stajich J.E."/>
            <person name="Wilke S.K."/>
            <person name="Ahren D."/>
            <person name="Au C.H."/>
            <person name="Birren B.W."/>
            <person name="Borodovsky M."/>
            <person name="Burns C."/>
            <person name="Canback B."/>
            <person name="Casselton L.A."/>
            <person name="Cheng C.K."/>
            <person name="Deng J."/>
            <person name="Dietrich F.S."/>
            <person name="Fargo D.C."/>
            <person name="Farman M.L."/>
            <person name="Gathman A.C."/>
            <person name="Goldberg J."/>
            <person name="Guigo R."/>
            <person name="Hoegger P.J."/>
            <person name="Hooker J.B."/>
            <person name="Huggins A."/>
            <person name="James T.Y."/>
            <person name="Kamada T."/>
            <person name="Kilaru S."/>
            <person name="Kodira C."/>
            <person name="Kues U."/>
            <person name="Kupfer D."/>
            <person name="Kwan H.S."/>
            <person name="Lomsadze A."/>
            <person name="Li W."/>
            <person name="Lilly W.W."/>
            <person name="Ma L.J."/>
            <person name="Mackey A.J."/>
            <person name="Manning G."/>
            <person name="Martin F."/>
            <person name="Muraguchi H."/>
            <person name="Natvig D.O."/>
            <person name="Palmerini H."/>
            <person name="Ramesh M.A."/>
            <person name="Rehmeyer C.J."/>
            <person name="Roe B.A."/>
            <person name="Shenoy N."/>
            <person name="Stanke M."/>
            <person name="Ter-Hovhannisyan V."/>
            <person name="Tunlid A."/>
            <person name="Velagapudi R."/>
            <person name="Vision T.J."/>
            <person name="Zeng Q."/>
            <person name="Zolan M.E."/>
            <person name="Pukkila P.J."/>
        </authorList>
    </citation>
    <scope>NUCLEOTIDE SEQUENCE [LARGE SCALE GENOMIC DNA]</scope>
    <source>
        <strain evidence="2">Okayama-7 / 130 / ATCC MYA-4618 / FGSC 9003</strain>
    </source>
</reference>
<dbReference type="GeneID" id="6007608"/>
<dbReference type="Proteomes" id="UP000001861">
    <property type="component" value="Unassembled WGS sequence"/>
</dbReference>
<name>A8N8J1_COPC7</name>
<evidence type="ECO:0008006" key="3">
    <source>
        <dbReference type="Google" id="ProtNLM"/>
    </source>
</evidence>
<keyword evidence="2" id="KW-1185">Reference proteome</keyword>
<protein>
    <recommendedName>
        <fullName evidence="3">F-box domain-containing protein</fullName>
    </recommendedName>
</protein>
<organism evidence="1 2">
    <name type="scientific">Coprinopsis cinerea (strain Okayama-7 / 130 / ATCC MYA-4618 / FGSC 9003)</name>
    <name type="common">Inky cap fungus</name>
    <name type="synonym">Hormographiella aspergillata</name>
    <dbReference type="NCBI Taxonomy" id="240176"/>
    <lineage>
        <taxon>Eukaryota</taxon>
        <taxon>Fungi</taxon>
        <taxon>Dikarya</taxon>
        <taxon>Basidiomycota</taxon>
        <taxon>Agaricomycotina</taxon>
        <taxon>Agaricomycetes</taxon>
        <taxon>Agaricomycetidae</taxon>
        <taxon>Agaricales</taxon>
        <taxon>Agaricineae</taxon>
        <taxon>Psathyrellaceae</taxon>
        <taxon>Coprinopsis</taxon>
    </lineage>
</organism>
<gene>
    <name evidence="1" type="ORF">CC1G_04038</name>
</gene>
<proteinExistence type="predicted"/>
<sequence>MTAQALPLEIVTSIARFCPRDAWVPLLLVNRSFKSAAEALLYRSITLVLDNTSAGRDKAFACLRALGNPEKAKMVKRLKIVMSEPMMALANRILACADLMDNLKHLRLESHMWGDYHDEPVFSEFPSKLLCRSNFQLSSFGYYPWYTELVGSNDALINYQQGLEVIVLWGHFSFFRQDMREIIQVVQWAAGNTVDSDALLEPYDLPEDPECRLPIICALGGSTEEYFLCLFPELYATEEDKLRICPLASIILDLEDNGTKKAKTSVLELQRFLESVVTSFPALKELFIYTEFTPDTDHGRLREGLLPLSRVPLVRLSIQEWSSGPSDDHAHDPMYPRLKATEQLPLAEYWGTHFPDLAYLCVLDCVMEFVKLM</sequence>
<accession>A8N8J1</accession>
<dbReference type="AlphaFoldDB" id="A8N8J1"/>
<dbReference type="VEuPathDB" id="FungiDB:CC1G_04038"/>
<dbReference type="InParanoid" id="A8N8J1"/>
<dbReference type="EMBL" id="AACS02000007">
    <property type="protein sequence ID" value="EAU90769.1"/>
    <property type="molecule type" value="Genomic_DNA"/>
</dbReference>
<comment type="caution">
    <text evidence="1">The sequence shown here is derived from an EMBL/GenBank/DDBJ whole genome shotgun (WGS) entry which is preliminary data.</text>
</comment>
<dbReference type="KEGG" id="cci:CC1G_04038"/>
<evidence type="ECO:0000313" key="1">
    <source>
        <dbReference type="EMBL" id="EAU90769.1"/>
    </source>
</evidence>